<dbReference type="InterPro" id="IPR032828">
    <property type="entry name" value="PolyA_RNA-bd"/>
</dbReference>
<feature type="domain" description="tRNA nucleotidyltransferase/poly(A) polymerase RNA and SrmB- binding" evidence="11">
    <location>
        <begin position="172"/>
        <end position="230"/>
    </location>
</feature>
<dbReference type="NCBIfam" id="TIGR00277">
    <property type="entry name" value="HDIG"/>
    <property type="match status" value="1"/>
</dbReference>
<dbReference type="GO" id="GO:0000049">
    <property type="term" value="F:tRNA binding"/>
    <property type="evidence" value="ECO:0007669"/>
    <property type="project" value="TreeGrafter"/>
</dbReference>
<evidence type="ECO:0000313" key="13">
    <source>
        <dbReference type="Proteomes" id="UP000657006"/>
    </source>
</evidence>
<evidence type="ECO:0000259" key="11">
    <source>
        <dbReference type="Pfam" id="PF12627"/>
    </source>
</evidence>
<dbReference type="GO" id="GO:0046872">
    <property type="term" value="F:metal ion binding"/>
    <property type="evidence" value="ECO:0007669"/>
    <property type="project" value="UniProtKB-KW"/>
</dbReference>
<dbReference type="CDD" id="cd05398">
    <property type="entry name" value="NT_ClassII-CCAase"/>
    <property type="match status" value="1"/>
</dbReference>
<keyword evidence="5" id="KW-0479">Metal-binding</keyword>
<evidence type="ECO:0000256" key="4">
    <source>
        <dbReference type="ARBA" id="ARBA00022695"/>
    </source>
</evidence>
<dbReference type="InterPro" id="IPR006675">
    <property type="entry name" value="HDIG_dom"/>
</dbReference>
<evidence type="ECO:0000256" key="3">
    <source>
        <dbReference type="ARBA" id="ARBA00022694"/>
    </source>
</evidence>
<comment type="cofactor">
    <cofactor evidence="1">
        <name>Mg(2+)</name>
        <dbReference type="ChEBI" id="CHEBI:18420"/>
    </cofactor>
</comment>
<accession>A0A926DUT8</accession>
<dbReference type="Gene3D" id="1.10.246.80">
    <property type="match status" value="1"/>
</dbReference>
<dbReference type="GO" id="GO:0004810">
    <property type="term" value="F:CCA tRNA nucleotidyltransferase activity"/>
    <property type="evidence" value="ECO:0007669"/>
    <property type="project" value="UniProtKB-EC"/>
</dbReference>
<keyword evidence="6" id="KW-0547">Nucleotide-binding</keyword>
<dbReference type="EC" id="2.7.7.72" evidence="12"/>
<sequence length="454" mass="52072">MSDWINIPKNVHILLNSLHAAGYEAYIVGGCVRDCLMGYKPKDWDITTSAKPDQVKAIFRKTYDTGIAHGTVSVRLGEDVYEVTTYRVDGKYSDFRRPDEVSFTTSLREDLKRRDFTINAMAYDPKIGLIDYFQGKQDLSEGRVRCVGDARERFQEDALRMLRALRFAAKLDFSIEAKTYEAMEEKAPLLANISQERICDELTKLLLSDNPWRMRDVVETGLMAYCIPEFVPCASMPQRHPYHIFTVAEHTYASMQAVEADRILRWTMFLHDIGKPPTHSEDENGCDHFYGHVKQSVAMADTILRRLRFDNASREKILTLIAYHDCELPDTELSMRKLLNKIGIPLFPDLWKVQVADMRAQNPTLLEERLEKAEATMELYQRVRNQNPCVCLEDLAVNGWDLIAMGYPPGKAVGLVLRQLLEVVIECPELNQRGILLETAEKLKKKPEIQIYLG</sequence>
<keyword evidence="4 12" id="KW-0548">Nucleotidyltransferase</keyword>
<keyword evidence="7" id="KW-0460">Magnesium</keyword>
<dbReference type="GO" id="GO:0000166">
    <property type="term" value="F:nucleotide binding"/>
    <property type="evidence" value="ECO:0007669"/>
    <property type="project" value="UniProtKB-KW"/>
</dbReference>
<keyword evidence="13" id="KW-1185">Reference proteome</keyword>
<dbReference type="GO" id="GO:0008033">
    <property type="term" value="P:tRNA processing"/>
    <property type="evidence" value="ECO:0007669"/>
    <property type="project" value="UniProtKB-KW"/>
</dbReference>
<evidence type="ECO:0000259" key="10">
    <source>
        <dbReference type="Pfam" id="PF01966"/>
    </source>
</evidence>
<dbReference type="PANTHER" id="PTHR46173:SF1">
    <property type="entry name" value="CCA TRNA NUCLEOTIDYLTRANSFERASE 1, MITOCHONDRIAL"/>
    <property type="match status" value="1"/>
</dbReference>
<dbReference type="InterPro" id="IPR043519">
    <property type="entry name" value="NT_sf"/>
</dbReference>
<evidence type="ECO:0000259" key="9">
    <source>
        <dbReference type="Pfam" id="PF01743"/>
    </source>
</evidence>
<dbReference type="InterPro" id="IPR006674">
    <property type="entry name" value="HD_domain"/>
</dbReference>
<keyword evidence="3" id="KW-0819">tRNA processing</keyword>
<protein>
    <submittedName>
        <fullName evidence="12">CCA tRNA nucleotidyltransferase</fullName>
        <ecNumber evidence="12">2.7.7.72</ecNumber>
    </submittedName>
</protein>
<gene>
    <name evidence="12" type="ORF">H8730_13195</name>
</gene>
<proteinExistence type="inferred from homology"/>
<dbReference type="Pfam" id="PF12627">
    <property type="entry name" value="PolyA_pol_RNAbd"/>
    <property type="match status" value="1"/>
</dbReference>
<dbReference type="PANTHER" id="PTHR46173">
    <property type="entry name" value="CCA TRNA NUCLEOTIDYLTRANSFERASE 1, MITOCHONDRIAL"/>
    <property type="match status" value="1"/>
</dbReference>
<evidence type="ECO:0000313" key="12">
    <source>
        <dbReference type="EMBL" id="MBC8544496.1"/>
    </source>
</evidence>
<name>A0A926DUT8_9FIRM</name>
<dbReference type="SUPFAM" id="SSF81891">
    <property type="entry name" value="Poly A polymerase C-terminal region-like"/>
    <property type="match status" value="1"/>
</dbReference>
<dbReference type="AlphaFoldDB" id="A0A926DUT8"/>
<dbReference type="Gene3D" id="3.30.460.10">
    <property type="entry name" value="Beta Polymerase, domain 2"/>
    <property type="match status" value="1"/>
</dbReference>
<reference evidence="12" key="1">
    <citation type="submission" date="2020-08" db="EMBL/GenBank/DDBJ databases">
        <title>Genome public.</title>
        <authorList>
            <person name="Liu C."/>
            <person name="Sun Q."/>
        </authorList>
    </citation>
    <scope>NUCLEOTIDE SEQUENCE</scope>
    <source>
        <strain evidence="12">NSJ-32</strain>
    </source>
</reference>
<dbReference type="CDD" id="cd00077">
    <property type="entry name" value="HDc"/>
    <property type="match status" value="1"/>
</dbReference>
<evidence type="ECO:0000256" key="5">
    <source>
        <dbReference type="ARBA" id="ARBA00022723"/>
    </source>
</evidence>
<dbReference type="EMBL" id="JACRSQ010000023">
    <property type="protein sequence ID" value="MBC8544496.1"/>
    <property type="molecule type" value="Genomic_DNA"/>
</dbReference>
<dbReference type="Pfam" id="PF01966">
    <property type="entry name" value="HD"/>
    <property type="match status" value="1"/>
</dbReference>
<dbReference type="Gene3D" id="1.10.3090.10">
    <property type="entry name" value="cca-adding enzyme, domain 2"/>
    <property type="match status" value="1"/>
</dbReference>
<evidence type="ECO:0000256" key="2">
    <source>
        <dbReference type="ARBA" id="ARBA00022679"/>
    </source>
</evidence>
<organism evidence="12 13">
    <name type="scientific">Bianquea renquensis</name>
    <dbReference type="NCBI Taxonomy" id="2763661"/>
    <lineage>
        <taxon>Bacteria</taxon>
        <taxon>Bacillati</taxon>
        <taxon>Bacillota</taxon>
        <taxon>Clostridia</taxon>
        <taxon>Eubacteriales</taxon>
        <taxon>Bianqueaceae</taxon>
        <taxon>Bianquea</taxon>
    </lineage>
</organism>
<comment type="caution">
    <text evidence="12">The sequence shown here is derived from an EMBL/GenBank/DDBJ whole genome shotgun (WGS) entry which is preliminary data.</text>
</comment>
<dbReference type="Proteomes" id="UP000657006">
    <property type="component" value="Unassembled WGS sequence"/>
</dbReference>
<dbReference type="InterPro" id="IPR050264">
    <property type="entry name" value="Bact_CCA-adding_enz_type3_sf"/>
</dbReference>
<dbReference type="InterPro" id="IPR002646">
    <property type="entry name" value="PolA_pol_head_dom"/>
</dbReference>
<keyword evidence="2 8" id="KW-0808">Transferase</keyword>
<evidence type="ECO:0000256" key="1">
    <source>
        <dbReference type="ARBA" id="ARBA00001946"/>
    </source>
</evidence>
<keyword evidence="8" id="KW-0694">RNA-binding</keyword>
<evidence type="ECO:0000256" key="6">
    <source>
        <dbReference type="ARBA" id="ARBA00022741"/>
    </source>
</evidence>
<dbReference type="NCBIfam" id="NF009814">
    <property type="entry name" value="PRK13299.1"/>
    <property type="match status" value="1"/>
</dbReference>
<evidence type="ECO:0000256" key="7">
    <source>
        <dbReference type="ARBA" id="ARBA00022842"/>
    </source>
</evidence>
<dbReference type="Pfam" id="PF01743">
    <property type="entry name" value="PolyA_pol"/>
    <property type="match status" value="1"/>
</dbReference>
<feature type="domain" description="HD" evidence="10">
    <location>
        <begin position="243"/>
        <end position="329"/>
    </location>
</feature>
<comment type="similarity">
    <text evidence="8">Belongs to the tRNA nucleotidyltransferase/poly(A) polymerase family.</text>
</comment>
<feature type="domain" description="Poly A polymerase head" evidence="9">
    <location>
        <begin position="25"/>
        <end position="145"/>
    </location>
</feature>
<dbReference type="SUPFAM" id="SSF81301">
    <property type="entry name" value="Nucleotidyltransferase"/>
    <property type="match status" value="1"/>
</dbReference>
<dbReference type="InterPro" id="IPR003607">
    <property type="entry name" value="HD/PDEase_dom"/>
</dbReference>
<evidence type="ECO:0000256" key="8">
    <source>
        <dbReference type="RuleBase" id="RU003953"/>
    </source>
</evidence>